<dbReference type="EMBL" id="MEYV01000003">
    <property type="protein sequence ID" value="OGD40680.1"/>
    <property type="molecule type" value="Genomic_DNA"/>
</dbReference>
<evidence type="ECO:0000313" key="5">
    <source>
        <dbReference type="EMBL" id="OGD40680.1"/>
    </source>
</evidence>
<feature type="domain" description="Bacterial type II secretion system protein E" evidence="4">
    <location>
        <begin position="97"/>
        <end position="481"/>
    </location>
</feature>
<dbReference type="PANTHER" id="PTHR30258">
    <property type="entry name" value="TYPE II SECRETION SYSTEM PROTEIN GSPE-RELATED"/>
    <property type="match status" value="1"/>
</dbReference>
<keyword evidence="2" id="KW-0547">Nucleotide-binding</keyword>
<dbReference type="Gene3D" id="3.40.50.300">
    <property type="entry name" value="P-loop containing nucleotide triphosphate hydrolases"/>
    <property type="match status" value="1"/>
</dbReference>
<dbReference type="Proteomes" id="UP000177197">
    <property type="component" value="Unassembled WGS sequence"/>
</dbReference>
<evidence type="ECO:0000256" key="2">
    <source>
        <dbReference type="ARBA" id="ARBA00022741"/>
    </source>
</evidence>
<evidence type="ECO:0000256" key="1">
    <source>
        <dbReference type="ARBA" id="ARBA00006611"/>
    </source>
</evidence>
<dbReference type="FunFam" id="3.40.50.300:FF:000398">
    <property type="entry name" value="Type IV pilus assembly ATPase PilB"/>
    <property type="match status" value="1"/>
</dbReference>
<evidence type="ECO:0000259" key="4">
    <source>
        <dbReference type="Pfam" id="PF00437"/>
    </source>
</evidence>
<accession>A0A1F5CCU8</accession>
<dbReference type="GO" id="GO:0005886">
    <property type="term" value="C:plasma membrane"/>
    <property type="evidence" value="ECO:0007669"/>
    <property type="project" value="TreeGrafter"/>
</dbReference>
<keyword evidence="3" id="KW-0067">ATP-binding</keyword>
<protein>
    <recommendedName>
        <fullName evidence="4">Bacterial type II secretion system protein E domain-containing protein</fullName>
    </recommendedName>
</protein>
<dbReference type="PANTHER" id="PTHR30258:SF2">
    <property type="entry name" value="COMG OPERON PROTEIN 1"/>
    <property type="match status" value="1"/>
</dbReference>
<dbReference type="SUPFAM" id="SSF52540">
    <property type="entry name" value="P-loop containing nucleoside triphosphate hydrolases"/>
    <property type="match status" value="1"/>
</dbReference>
<comment type="similarity">
    <text evidence="1">Belongs to the GSP E family.</text>
</comment>
<dbReference type="GO" id="GO:0005524">
    <property type="term" value="F:ATP binding"/>
    <property type="evidence" value="ECO:0007669"/>
    <property type="project" value="UniProtKB-KW"/>
</dbReference>
<dbReference type="AlphaFoldDB" id="A0A1F5CCU8"/>
<dbReference type="InterPro" id="IPR001482">
    <property type="entry name" value="T2SS/T4SS_dom"/>
</dbReference>
<sequence length="485" mass="54077">MILSQIEDQESIDKALALGANDYIIKSYTNLEELSDKVKDISEGKSAEPKSEVVAKSEKVTKLKFIQSKGVRPSEILARELKADIEKSLVSGPSELSIIKLMDNIISHAYNSRASDVHIDPSEDKLVIRLRIDGILHDHFVLSKTIHSEIITRIKVLSGLRTDEHQAAQDGRFKAKIKTPKIDIDIRVSIAPTYYGENSVMRLLVEQTEFFTLDDLGFSPGDLEKIKKAINKPYGMILSTGPTGSGKTTLLYTILKHLNNRQVSVITIEDPIEYSLEGVDQIQINPRTGLTFADGLRSILRQDPNIIMVGEIRDEETAGIAVNAALTGHLLLSTLHTNDAATTLPRLLDMKVEPFLIASTINVAIGQRLVRKICSECKTPKKITEIEFGSLKESLPKEILSDHHDFFYGKGCKYCEGSGYFGRVGIYEILEVDSEIREAIMRHANKDEIENIAKKNGMTTMLEHGFQKALEGVTTIEEILRVIHE</sequence>
<reference evidence="5 6" key="1">
    <citation type="journal article" date="2016" name="Nat. Commun.">
        <title>Thousands of microbial genomes shed light on interconnected biogeochemical processes in an aquifer system.</title>
        <authorList>
            <person name="Anantharaman K."/>
            <person name="Brown C.T."/>
            <person name="Hug L.A."/>
            <person name="Sharon I."/>
            <person name="Castelle C.J."/>
            <person name="Probst A.J."/>
            <person name="Thomas B.C."/>
            <person name="Singh A."/>
            <person name="Wilkins M.J."/>
            <person name="Karaoz U."/>
            <person name="Brodie E.L."/>
            <person name="Williams K.H."/>
            <person name="Hubbard S.S."/>
            <person name="Banfield J.F."/>
        </authorList>
    </citation>
    <scope>NUCLEOTIDE SEQUENCE [LARGE SCALE GENOMIC DNA]</scope>
</reference>
<proteinExistence type="inferred from homology"/>
<gene>
    <name evidence="5" type="ORF">A3I30_00590</name>
</gene>
<evidence type="ECO:0000256" key="3">
    <source>
        <dbReference type="ARBA" id="ARBA00022840"/>
    </source>
</evidence>
<dbReference type="GO" id="GO:0016887">
    <property type="term" value="F:ATP hydrolysis activity"/>
    <property type="evidence" value="ECO:0007669"/>
    <property type="project" value="TreeGrafter"/>
</dbReference>
<dbReference type="InterPro" id="IPR027417">
    <property type="entry name" value="P-loop_NTPase"/>
</dbReference>
<comment type="caution">
    <text evidence="5">The sequence shown here is derived from an EMBL/GenBank/DDBJ whole genome shotgun (WGS) entry which is preliminary data.</text>
</comment>
<name>A0A1F5CCU8_9BACT</name>
<dbReference type="Pfam" id="PF00437">
    <property type="entry name" value="T2SSE"/>
    <property type="match status" value="1"/>
</dbReference>
<dbReference type="Gene3D" id="3.30.450.90">
    <property type="match status" value="1"/>
</dbReference>
<organism evidence="5 6">
    <name type="scientific">Candidatus Azambacteria bacterium RIFCSPLOWO2_02_FULL_44_14</name>
    <dbReference type="NCBI Taxonomy" id="1797306"/>
    <lineage>
        <taxon>Bacteria</taxon>
        <taxon>Candidatus Azamiibacteriota</taxon>
    </lineage>
</organism>
<dbReference type="CDD" id="cd01129">
    <property type="entry name" value="PulE-GspE-like"/>
    <property type="match status" value="1"/>
</dbReference>
<evidence type="ECO:0000313" key="6">
    <source>
        <dbReference type="Proteomes" id="UP000177197"/>
    </source>
</evidence>